<dbReference type="GO" id="GO:0005737">
    <property type="term" value="C:cytoplasm"/>
    <property type="evidence" value="ECO:0007669"/>
    <property type="project" value="TreeGrafter"/>
</dbReference>
<dbReference type="OrthoDB" id="10262320at2759"/>
<dbReference type="PANTHER" id="PTHR19981">
    <property type="entry name" value="TALIN"/>
    <property type="match status" value="1"/>
</dbReference>
<organism evidence="2 3">
    <name type="scientific">Araneus ventricosus</name>
    <name type="common">Orbweaver spider</name>
    <name type="synonym">Epeira ventricosa</name>
    <dbReference type="NCBI Taxonomy" id="182803"/>
    <lineage>
        <taxon>Eukaryota</taxon>
        <taxon>Metazoa</taxon>
        <taxon>Ecdysozoa</taxon>
        <taxon>Arthropoda</taxon>
        <taxon>Chelicerata</taxon>
        <taxon>Arachnida</taxon>
        <taxon>Araneae</taxon>
        <taxon>Araneomorphae</taxon>
        <taxon>Entelegynae</taxon>
        <taxon>Araneoidea</taxon>
        <taxon>Araneidae</taxon>
        <taxon>Araneus</taxon>
    </lineage>
</organism>
<dbReference type="GO" id="GO:0030036">
    <property type="term" value="P:actin cytoskeleton organization"/>
    <property type="evidence" value="ECO:0007669"/>
    <property type="project" value="TreeGrafter"/>
</dbReference>
<name>A0A4Y2GCS8_ARAVE</name>
<dbReference type="SUPFAM" id="SSF50729">
    <property type="entry name" value="PH domain-like"/>
    <property type="match status" value="1"/>
</dbReference>
<dbReference type="EMBL" id="BGPR01176899">
    <property type="protein sequence ID" value="GBM49804.1"/>
    <property type="molecule type" value="Genomic_DNA"/>
</dbReference>
<dbReference type="Pfam" id="PF02174">
    <property type="entry name" value="IRS"/>
    <property type="match status" value="1"/>
</dbReference>
<dbReference type="InterPro" id="IPR002404">
    <property type="entry name" value="IRS_PTB"/>
</dbReference>
<evidence type="ECO:0000313" key="2">
    <source>
        <dbReference type="EMBL" id="GBM49804.1"/>
    </source>
</evidence>
<dbReference type="AlphaFoldDB" id="A0A4Y2GCS8"/>
<sequence length="87" mass="9668">MKGKNKLVPRLLGVTKDSVLRLDEKTKEDFGDYSDSYYSVQTPEGEQISQLIGGYIDIILKRKQAKDHFGIEGDEGSTMVEDNVSAA</sequence>
<dbReference type="GO" id="GO:0005178">
    <property type="term" value="F:integrin binding"/>
    <property type="evidence" value="ECO:0007669"/>
    <property type="project" value="TreeGrafter"/>
</dbReference>
<keyword evidence="3" id="KW-1185">Reference proteome</keyword>
<proteinExistence type="predicted"/>
<comment type="caution">
    <text evidence="2">The sequence shown here is derived from an EMBL/GenBank/DDBJ whole genome shotgun (WGS) entry which is preliminary data.</text>
</comment>
<evidence type="ECO:0000313" key="3">
    <source>
        <dbReference type="Proteomes" id="UP000499080"/>
    </source>
</evidence>
<dbReference type="Proteomes" id="UP000499080">
    <property type="component" value="Unassembled WGS sequence"/>
</dbReference>
<evidence type="ECO:0000259" key="1">
    <source>
        <dbReference type="Pfam" id="PF02174"/>
    </source>
</evidence>
<accession>A0A4Y2GCS8</accession>
<reference evidence="2 3" key="1">
    <citation type="journal article" date="2019" name="Sci. Rep.">
        <title>Orb-weaving spider Araneus ventricosus genome elucidates the spidroin gene catalogue.</title>
        <authorList>
            <person name="Kono N."/>
            <person name="Nakamura H."/>
            <person name="Ohtoshi R."/>
            <person name="Moran D.A.P."/>
            <person name="Shinohara A."/>
            <person name="Yoshida Y."/>
            <person name="Fujiwara M."/>
            <person name="Mori M."/>
            <person name="Tomita M."/>
            <person name="Arakawa K."/>
        </authorList>
    </citation>
    <scope>NUCLEOTIDE SEQUENCE [LARGE SCALE GENOMIC DNA]</scope>
</reference>
<dbReference type="InterPro" id="IPR011993">
    <property type="entry name" value="PH-like_dom_sf"/>
</dbReference>
<dbReference type="GO" id="GO:0005886">
    <property type="term" value="C:plasma membrane"/>
    <property type="evidence" value="ECO:0007669"/>
    <property type="project" value="TreeGrafter"/>
</dbReference>
<dbReference type="GO" id="GO:0005925">
    <property type="term" value="C:focal adhesion"/>
    <property type="evidence" value="ECO:0007669"/>
    <property type="project" value="TreeGrafter"/>
</dbReference>
<feature type="domain" description="IRS-type PTB" evidence="1">
    <location>
        <begin position="29"/>
        <end position="60"/>
    </location>
</feature>
<feature type="non-terminal residue" evidence="2">
    <location>
        <position position="87"/>
    </location>
</feature>
<dbReference type="GO" id="GO:0098609">
    <property type="term" value="P:cell-cell adhesion"/>
    <property type="evidence" value="ECO:0007669"/>
    <property type="project" value="TreeGrafter"/>
</dbReference>
<dbReference type="Gene3D" id="2.30.29.30">
    <property type="entry name" value="Pleckstrin-homology domain (PH domain)/Phosphotyrosine-binding domain (PTB)"/>
    <property type="match status" value="1"/>
</dbReference>
<gene>
    <name evidence="2" type="primary">TLN1</name>
    <name evidence="2" type="ORF">AVEN_228041_1</name>
</gene>
<dbReference type="PANTHER" id="PTHR19981:SF1">
    <property type="entry name" value="RHEA, ISOFORM B"/>
    <property type="match status" value="1"/>
</dbReference>
<protein>
    <submittedName>
        <fullName evidence="2">Talin-1</fullName>
    </submittedName>
</protein>